<evidence type="ECO:0000313" key="3">
    <source>
        <dbReference type="EMBL" id="KAJ7027349.1"/>
    </source>
</evidence>
<evidence type="ECO:0000313" key="4">
    <source>
        <dbReference type="Proteomes" id="UP001218188"/>
    </source>
</evidence>
<feature type="region of interest" description="Disordered" evidence="1">
    <location>
        <begin position="425"/>
        <end position="486"/>
    </location>
</feature>
<proteinExistence type="predicted"/>
<dbReference type="EMBL" id="JARJCM010000125">
    <property type="protein sequence ID" value="KAJ7027349.1"/>
    <property type="molecule type" value="Genomic_DNA"/>
</dbReference>
<protein>
    <submittedName>
        <fullName evidence="2">Uncharacterized protein</fullName>
    </submittedName>
</protein>
<evidence type="ECO:0000256" key="1">
    <source>
        <dbReference type="SAM" id="MobiDB-lite"/>
    </source>
</evidence>
<dbReference type="AlphaFoldDB" id="A0AAD6WS41"/>
<feature type="region of interest" description="Disordered" evidence="1">
    <location>
        <begin position="1"/>
        <end position="65"/>
    </location>
</feature>
<accession>A0AAD6WS41</accession>
<organism evidence="2 4">
    <name type="scientific">Mycena alexandri</name>
    <dbReference type="NCBI Taxonomy" id="1745969"/>
    <lineage>
        <taxon>Eukaryota</taxon>
        <taxon>Fungi</taxon>
        <taxon>Dikarya</taxon>
        <taxon>Basidiomycota</taxon>
        <taxon>Agaricomycotina</taxon>
        <taxon>Agaricomycetes</taxon>
        <taxon>Agaricomycetidae</taxon>
        <taxon>Agaricales</taxon>
        <taxon>Marasmiineae</taxon>
        <taxon>Mycenaceae</taxon>
        <taxon>Mycena</taxon>
    </lineage>
</organism>
<feature type="compositionally biased region" description="Low complexity" evidence="1">
    <location>
        <begin position="18"/>
        <end position="28"/>
    </location>
</feature>
<feature type="compositionally biased region" description="Basic and acidic residues" evidence="1">
    <location>
        <begin position="29"/>
        <end position="39"/>
    </location>
</feature>
<feature type="region of interest" description="Disordered" evidence="1">
    <location>
        <begin position="243"/>
        <end position="339"/>
    </location>
</feature>
<feature type="compositionally biased region" description="Low complexity" evidence="1">
    <location>
        <begin position="430"/>
        <end position="448"/>
    </location>
</feature>
<keyword evidence="4" id="KW-1185">Reference proteome</keyword>
<name>A0AAD6WS41_9AGAR</name>
<dbReference type="EMBL" id="JARJCM010000228">
    <property type="protein sequence ID" value="KAJ7021546.1"/>
    <property type="molecule type" value="Genomic_DNA"/>
</dbReference>
<evidence type="ECO:0000313" key="2">
    <source>
        <dbReference type="EMBL" id="KAJ7021546.1"/>
    </source>
</evidence>
<sequence length="486" mass="52906">MPSDTTARPSRAVKGNAKAKTAAQIAQAESKEAESDTPIKRKRGRPKKKLTPDELTGSGSDDGVVIPKVPVKVKTEAEVEAVEIDWSGDAALTWTLVTAIEGDDAIRRGLFPPPGSSKRTGGLPKKHFHWQLANTCFAEHPAYEQAFKRAVKPKQQDVWTGKIKNRLGIIKDKVKAAMDLMGQTGAGLESVGDIQEGTELMTKWDEIKLDSPWFWEMRSLIGERPNLRPVGIGNNNSAMDVSLLLPGSDDDTARTSSPDLFPETLAGMDMDSDDESTLAKQPIEVDDDSDVEGVKAKTGGSAKPPKRRAVSEPASPNVKPPTKKTKPQPAVSVPTTSTAKLAKPATTKDKFTATILAEEETRRRELALTKDKNRARAEIELAKVKSLRDVKVEKTKMKAKEKLAKIELARLKMEQDHQFRMAQFGQTQYSQSHGQSSHAGSSMGSQSMFPNDHDDLFQLSLPHHNSSDAASSSASTPFGFNSADGF</sequence>
<feature type="compositionally biased region" description="Basic residues" evidence="1">
    <location>
        <begin position="40"/>
        <end position="49"/>
    </location>
</feature>
<dbReference type="Proteomes" id="UP001218188">
    <property type="component" value="Unassembled WGS sequence"/>
</dbReference>
<gene>
    <name evidence="3" type="ORF">C8F04DRAFT_1267077</name>
    <name evidence="2" type="ORF">C8F04DRAFT_1273505</name>
</gene>
<reference evidence="2" key="1">
    <citation type="submission" date="2023-03" db="EMBL/GenBank/DDBJ databases">
        <title>Massive genome expansion in bonnet fungi (Mycena s.s.) driven by repeated elements and novel gene families across ecological guilds.</title>
        <authorList>
            <consortium name="Lawrence Berkeley National Laboratory"/>
            <person name="Harder C.B."/>
            <person name="Miyauchi S."/>
            <person name="Viragh M."/>
            <person name="Kuo A."/>
            <person name="Thoen E."/>
            <person name="Andreopoulos B."/>
            <person name="Lu D."/>
            <person name="Skrede I."/>
            <person name="Drula E."/>
            <person name="Henrissat B."/>
            <person name="Morin E."/>
            <person name="Kohler A."/>
            <person name="Barry K."/>
            <person name="LaButti K."/>
            <person name="Morin E."/>
            <person name="Salamov A."/>
            <person name="Lipzen A."/>
            <person name="Mereny Z."/>
            <person name="Hegedus B."/>
            <person name="Baldrian P."/>
            <person name="Stursova M."/>
            <person name="Weitz H."/>
            <person name="Taylor A."/>
            <person name="Grigoriev I.V."/>
            <person name="Nagy L.G."/>
            <person name="Martin F."/>
            <person name="Kauserud H."/>
        </authorList>
    </citation>
    <scope>NUCLEOTIDE SEQUENCE</scope>
    <source>
        <strain evidence="2">CBHHK200</strain>
    </source>
</reference>
<comment type="caution">
    <text evidence="2">The sequence shown here is derived from an EMBL/GenBank/DDBJ whole genome shotgun (WGS) entry which is preliminary data.</text>
</comment>